<dbReference type="AlphaFoldDB" id="A0A3N7HRB4"/>
<proteinExistence type="predicted"/>
<sequence length="124" mass="14154">MTDLLATLQSLEVELHHPGVRCDAQRLEQLLHIDFHEVGRSGRKYDRATVMRFLAEQKTSPPVTSDHFAVQQLAPGVALLTYRSAHRRPDATLENHTLRSSVWVQVDAHWQLLYHQGTPAAQPW</sequence>
<comment type="caution">
    <text evidence="2">The sequence shown here is derived from an EMBL/GenBank/DDBJ whole genome shotgun (WGS) entry which is preliminary data.</text>
</comment>
<dbReference type="SUPFAM" id="SSF54427">
    <property type="entry name" value="NTF2-like"/>
    <property type="match status" value="1"/>
</dbReference>
<gene>
    <name evidence="2" type="ORF">DZC73_07975</name>
</gene>
<dbReference type="InterPro" id="IPR027843">
    <property type="entry name" value="DUF4440"/>
</dbReference>
<dbReference type="Pfam" id="PF14534">
    <property type="entry name" value="DUF4440"/>
    <property type="match status" value="1"/>
</dbReference>
<name>A0A3N7HRB4_9BURK</name>
<evidence type="ECO:0000313" key="3">
    <source>
        <dbReference type="Proteomes" id="UP000267464"/>
    </source>
</evidence>
<dbReference type="OrthoDB" id="121974at2"/>
<evidence type="ECO:0000313" key="2">
    <source>
        <dbReference type="EMBL" id="RQP24808.1"/>
    </source>
</evidence>
<feature type="domain" description="DUF4440" evidence="1">
    <location>
        <begin position="9"/>
        <end position="112"/>
    </location>
</feature>
<dbReference type="RefSeq" id="WP_124539711.1">
    <property type="nucleotide sequence ID" value="NZ_QUSW01000002.1"/>
</dbReference>
<accession>A0A3N7HRB4</accession>
<protein>
    <submittedName>
        <fullName evidence="2">Nuclear transport factor 2 family protein</fullName>
    </submittedName>
</protein>
<reference evidence="2 3" key="2">
    <citation type="submission" date="2018-12" db="EMBL/GenBank/DDBJ databases">
        <title>Rhizobacter gummiphilus sp. nov., a rubber-degrading bacterium isolated from the soil of a botanical garden in Japan.</title>
        <authorList>
            <person name="Shunsuke S.S."/>
        </authorList>
    </citation>
    <scope>NUCLEOTIDE SEQUENCE [LARGE SCALE GENOMIC DNA]</scope>
    <source>
        <strain evidence="2 3">S-16</strain>
    </source>
</reference>
<dbReference type="EMBL" id="QUSW01000002">
    <property type="protein sequence ID" value="RQP24808.1"/>
    <property type="molecule type" value="Genomic_DNA"/>
</dbReference>
<dbReference type="Proteomes" id="UP000267464">
    <property type="component" value="Unassembled WGS sequence"/>
</dbReference>
<reference evidence="2 3" key="1">
    <citation type="submission" date="2018-08" db="EMBL/GenBank/DDBJ databases">
        <authorList>
            <person name="Khan S.A."/>
            <person name="Jeon C.O."/>
            <person name="Chun B.H."/>
            <person name="Jeong S.E."/>
        </authorList>
    </citation>
    <scope>NUCLEOTIDE SEQUENCE [LARGE SCALE GENOMIC DNA]</scope>
    <source>
        <strain evidence="2 3">S-16</strain>
    </source>
</reference>
<organism evidence="2 3">
    <name type="scientific">Piscinibacter terrae</name>
    <dbReference type="NCBI Taxonomy" id="2496871"/>
    <lineage>
        <taxon>Bacteria</taxon>
        <taxon>Pseudomonadati</taxon>
        <taxon>Pseudomonadota</taxon>
        <taxon>Betaproteobacteria</taxon>
        <taxon>Burkholderiales</taxon>
        <taxon>Sphaerotilaceae</taxon>
        <taxon>Piscinibacter</taxon>
    </lineage>
</organism>
<dbReference type="InterPro" id="IPR032710">
    <property type="entry name" value="NTF2-like_dom_sf"/>
</dbReference>
<dbReference type="Gene3D" id="3.10.450.50">
    <property type="match status" value="1"/>
</dbReference>
<keyword evidence="3" id="KW-1185">Reference proteome</keyword>
<evidence type="ECO:0000259" key="1">
    <source>
        <dbReference type="Pfam" id="PF14534"/>
    </source>
</evidence>